<protein>
    <submittedName>
        <fullName evidence="6">Leucine rich repeat-containing protein</fullName>
    </submittedName>
</protein>
<proteinExistence type="predicted"/>
<dbReference type="Pfam" id="PF20178">
    <property type="entry name" value="ToxA_N"/>
    <property type="match status" value="1"/>
</dbReference>
<keyword evidence="1" id="KW-0433">Leucine-rich repeat</keyword>
<dbReference type="SMART" id="SM00369">
    <property type="entry name" value="LRR_TYP"/>
    <property type="match status" value="7"/>
</dbReference>
<dbReference type="Proteomes" id="UP000198600">
    <property type="component" value="Chromosome I"/>
</dbReference>
<evidence type="ECO:0000256" key="2">
    <source>
        <dbReference type="ARBA" id="ARBA00022737"/>
    </source>
</evidence>
<reference evidence="7" key="1">
    <citation type="submission" date="2016-10" db="EMBL/GenBank/DDBJ databases">
        <authorList>
            <person name="Varghese N."/>
            <person name="Submissions S."/>
        </authorList>
    </citation>
    <scope>NUCLEOTIDE SEQUENCE [LARGE SCALE GENOMIC DNA]</scope>
    <source>
        <strain evidence="7">LMG 2223</strain>
    </source>
</reference>
<dbReference type="InterPro" id="IPR001611">
    <property type="entry name" value="Leu-rich_rpt"/>
</dbReference>
<gene>
    <name evidence="6" type="ORF">SAMN05216202_0600</name>
</gene>
<feature type="compositionally biased region" description="Pro residues" evidence="4">
    <location>
        <begin position="1938"/>
        <end position="1948"/>
    </location>
</feature>
<dbReference type="PROSITE" id="PS51450">
    <property type="entry name" value="LRR"/>
    <property type="match status" value="2"/>
</dbReference>
<dbReference type="PANTHER" id="PTHR48051">
    <property type="match status" value="1"/>
</dbReference>
<dbReference type="Pfam" id="PF13855">
    <property type="entry name" value="LRR_8"/>
    <property type="match status" value="1"/>
</dbReference>
<feature type="region of interest" description="Disordered" evidence="4">
    <location>
        <begin position="1925"/>
        <end position="1948"/>
    </location>
</feature>
<name>A0A1H2LWV6_9PSED</name>
<evidence type="ECO:0000259" key="5">
    <source>
        <dbReference type="Pfam" id="PF20178"/>
    </source>
</evidence>
<dbReference type="SUPFAM" id="SSF52058">
    <property type="entry name" value="L domain-like"/>
    <property type="match status" value="2"/>
</dbReference>
<dbReference type="PANTHER" id="PTHR48051:SF1">
    <property type="entry name" value="RAS SUPPRESSOR PROTEIN 1"/>
    <property type="match status" value="1"/>
</dbReference>
<dbReference type="InterPro" id="IPR050216">
    <property type="entry name" value="LRR_domain-containing"/>
</dbReference>
<dbReference type="OrthoDB" id="1467561at2"/>
<feature type="coiled-coil region" evidence="3">
    <location>
        <begin position="1361"/>
        <end position="1388"/>
    </location>
</feature>
<dbReference type="InterPro" id="IPR032675">
    <property type="entry name" value="LRR_dom_sf"/>
</dbReference>
<sequence length="1948" mass="218654">MDTQPYAPLLNLPAWLGQAAPHRHQALKDAKPLLSGPLLQAPAAQRARLNQLNAEHWHALNSVDSALQNLQDAKAFAKPILEDALLTRFGLRLDSESVYLHLYIPQNLPWLTLPSGGARTRKVSLLDAALYNFEYQETAKDAYEPASTYITQPSATGQFQSLPAIRQALPITVFTRLCRDLDIGARYTSYLRTQLGMDEPAVAAALQQKVSASQKAALRVALQVAQLQKDIQPADVQLIEAVIAGRSDLALKGHDLSLMETPLSGILVFAADLDQSNRVQRMVVYVPDDPEHPLKGYSSSIAFQKELVRQLRSEDYQAFFSRFVAHEHRGVFFGQLNQRLSHITWHPPTRDSNLAPWRQEPIENPKLQFLATAVEADLWQHLYQQALNKLLNDARTQAVSTASADRKARWALWDSFVEVASSILNAVLLVATPLVPGLGELMLGYMAYQLLDEVFEGVIDWAEGEAREAFTHLMGVLQSLVQLGTFAVGGKIAVTELRKLLPADVVAFFDRFKPVTLANGNKRYWKPDLTPYRHPGTLPPHARVDAQGLHSLQGEPVLALEGQLYALEKAEGSEHYRIKHPTRPDAYRPTVRHNGAGAWHTELEHPLHWDRPTLLHRLGHKVRGLSAADRELALRISGTEEDALRKMHVNSQPMPPLLEDTLVRLRIDRSLQQLIDNLRSDDSAVYPRIEPQALLQLLTTQDVWPPTRSLQFLDEKGQVTWTFGDPNQPAVQILETQLQNGELLKSFLQSLSPDEIRELFTERLGDPELSLETRAHNLRKKLAETAERHRTALFDSRYGSLPDPTPPTQQILQKAPGLPVSVAETLLEHASGEELEILDQGHTPSRLVDLARAALDEVRVNRAYEGQHMASQSNIDTDRLALNSLKLLPGWSDQVLLEARHRSFDGELWNTIGPADAPIRRTLVRLDSGRYIPHDASDALSGQTDLYTAILHALPDAQRDALNIGIHDGPVLKERLVKRPLQREELRVLLNEPTPQGVRVETLRLLGNSEGYVGELESPPPLLTLQQRTRALFPVLRDEQVQQLIDNLQQQPGGALVAIATLESDYQQLETILYTWQDDVPANHPVSGIPLTRRQRQYQRQNRRHFAARLKGCWRQETEIDNYYNDPARDGVVLKLDWPILGELPLLDSEFPHVSLLTLTGVDGTQGVTHFLEHFPMLRHLEVREIALGELPPPLSDMLNLRTLSLDNCQIVLTAESEARLVAMNRLESLNLHQNPLGRAPDIRTMTSLEDLDLSETGIDQWPAGLLQLPTLESVFLGDNRLSELPTALFELPPSASERFDLTGNPLSRATLERFKAYYQRHKTYWIVDAAPVDQRDAHLLFPSLSHQDINQFIFSLPGDIEAGRRELARLANELETLQQELGAWTSDTTLAELERARRQAVQQRLERSWRRETAPDGNFIHALTLSSALAGELPAMSAQFKHITYLKLDGNGLALQPGAFLRSFAELDTLTIEQARLGDIPGAIFDLPKLTDLSLPNCMISLSETSQAALGNMSNLDHLDLSHNPLGRVPDFRGLDNLSHVSLQDTGLREVPEGLLIEDRPVAVNLSHNAIEELPAFSFSLPPTLTQLFDLSANPLSPQTLERIKIYCQNMGEFFNAQAPRAERDRVKALYPRLADNAVDRFIFNLPGDMAEVTTYLARLEAEYQQLGADLQQWVLSVPDRHPVLDVPLDEPSRVEEQLRRRDFKRLLEQAWRRESEEDIRSPGEDITYRLTVDLTLMGELPRINARFEHISLFDFTGDGTTTAVDATLDCFPNLQTLKLRHCYLRSLPRALFKLPKLTYLDLSHCAITLTADTARTVSELSALEFLRMNNNPLSLAPDISGLNNLLALQLRDAQISAVPRGAFQLARLHILDLGNNQISTIPSDLLEMIPTFLDECDLSGNPLSAQSLRHLRTYYQRTGQDFQVPEAARDEQGNPLPVPVPQPQEE</sequence>
<dbReference type="InterPro" id="IPR046673">
    <property type="entry name" value="ToxA_N"/>
</dbReference>
<accession>A0A1H2LWV6</accession>
<organism evidence="6 7">
    <name type="scientific">Pseudomonas mucidolens</name>
    <dbReference type="NCBI Taxonomy" id="46679"/>
    <lineage>
        <taxon>Bacteria</taxon>
        <taxon>Pseudomonadati</taxon>
        <taxon>Pseudomonadota</taxon>
        <taxon>Gammaproteobacteria</taxon>
        <taxon>Pseudomonadales</taxon>
        <taxon>Pseudomonadaceae</taxon>
        <taxon>Pseudomonas</taxon>
    </lineage>
</organism>
<dbReference type="RefSeq" id="WP_084379494.1">
    <property type="nucleotide sequence ID" value="NZ_LS483433.1"/>
</dbReference>
<dbReference type="STRING" id="46679.SAMN05216202_0600"/>
<feature type="domain" description="Dermonecrotic toxin N-terminal" evidence="5">
    <location>
        <begin position="67"/>
        <end position="326"/>
    </location>
</feature>
<dbReference type="EMBL" id="LT629802">
    <property type="protein sequence ID" value="SDU85352.1"/>
    <property type="molecule type" value="Genomic_DNA"/>
</dbReference>
<evidence type="ECO:0000256" key="1">
    <source>
        <dbReference type="ARBA" id="ARBA00022614"/>
    </source>
</evidence>
<dbReference type="Gene3D" id="3.80.10.10">
    <property type="entry name" value="Ribonuclease Inhibitor"/>
    <property type="match status" value="4"/>
</dbReference>
<evidence type="ECO:0000256" key="4">
    <source>
        <dbReference type="SAM" id="MobiDB-lite"/>
    </source>
</evidence>
<keyword evidence="7" id="KW-1185">Reference proteome</keyword>
<evidence type="ECO:0000313" key="6">
    <source>
        <dbReference type="EMBL" id="SDU85352.1"/>
    </source>
</evidence>
<dbReference type="GO" id="GO:0005737">
    <property type="term" value="C:cytoplasm"/>
    <property type="evidence" value="ECO:0007669"/>
    <property type="project" value="TreeGrafter"/>
</dbReference>
<keyword evidence="3" id="KW-0175">Coiled coil</keyword>
<evidence type="ECO:0000313" key="7">
    <source>
        <dbReference type="Proteomes" id="UP000198600"/>
    </source>
</evidence>
<dbReference type="InterPro" id="IPR003591">
    <property type="entry name" value="Leu-rich_rpt_typical-subtyp"/>
</dbReference>
<evidence type="ECO:0000256" key="3">
    <source>
        <dbReference type="SAM" id="Coils"/>
    </source>
</evidence>
<keyword evidence="2" id="KW-0677">Repeat</keyword>